<dbReference type="SMART" id="SM00382">
    <property type="entry name" value="AAA"/>
    <property type="match status" value="1"/>
</dbReference>
<dbReference type="InterPro" id="IPR012340">
    <property type="entry name" value="NA-bd_OB-fold"/>
</dbReference>
<feature type="binding site" evidence="9">
    <location>
        <begin position="170"/>
        <end position="175"/>
    </location>
    <ligand>
        <name>ATP</name>
        <dbReference type="ChEBI" id="CHEBI:30616"/>
    </ligand>
</feature>
<keyword evidence="4 9" id="KW-0347">Helicase</keyword>
<dbReference type="NCBIfam" id="NF006886">
    <property type="entry name" value="PRK09376.1"/>
    <property type="match status" value="1"/>
</dbReference>
<dbReference type="Gene3D" id="3.40.50.300">
    <property type="entry name" value="P-loop containing nucleotide triphosphate hydrolases"/>
    <property type="match status" value="1"/>
</dbReference>
<reference evidence="13 14" key="1">
    <citation type="submission" date="2023-03" db="EMBL/GenBank/DDBJ databases">
        <title>YIM 152171 draft genome.</title>
        <authorList>
            <person name="Yang Z."/>
        </authorList>
    </citation>
    <scope>NUCLEOTIDE SEQUENCE [LARGE SCALE GENOMIC DNA]</scope>
    <source>
        <strain evidence="13 14">YIM 152171</strain>
    </source>
</reference>
<feature type="binding site" evidence="9">
    <location>
        <begin position="182"/>
        <end position="187"/>
    </location>
    <ligand>
        <name>ATP</name>
        <dbReference type="ChEBI" id="CHEBI:30616"/>
    </ligand>
</feature>
<dbReference type="Pfam" id="PF07498">
    <property type="entry name" value="Rho_N"/>
    <property type="match status" value="1"/>
</dbReference>
<keyword evidence="5 9" id="KW-0067">ATP-binding</keyword>
<protein>
    <recommendedName>
        <fullName evidence="9 10">Transcription termination factor Rho</fullName>
        <ecNumber evidence="9 10">3.6.4.-</ecNumber>
    </recommendedName>
    <alternativeName>
        <fullName evidence="9">ATP-dependent helicase Rho</fullName>
    </alternativeName>
</protein>
<proteinExistence type="inferred from homology"/>
<dbReference type="SMART" id="SM00357">
    <property type="entry name" value="CSP"/>
    <property type="match status" value="1"/>
</dbReference>
<evidence type="ECO:0000256" key="1">
    <source>
        <dbReference type="ARBA" id="ARBA00022472"/>
    </source>
</evidence>
<comment type="caution">
    <text evidence="13">The sequence shown here is derived from an EMBL/GenBank/DDBJ whole genome shotgun (WGS) entry which is preliminary data.</text>
</comment>
<keyword evidence="1 9" id="KW-0806">Transcription termination</keyword>
<feature type="domain" description="Rho RNA-BD" evidence="12">
    <location>
        <begin position="51"/>
        <end position="126"/>
    </location>
</feature>
<comment type="caution">
    <text evidence="9">Lacks conserved residue(s) required for the propagation of feature annotation.</text>
</comment>
<comment type="subunit">
    <text evidence="9">Homohexamer. The homohexamer assembles into an open ring structure.</text>
</comment>
<dbReference type="NCBIfam" id="TIGR00767">
    <property type="entry name" value="rho"/>
    <property type="match status" value="1"/>
</dbReference>
<dbReference type="SUPFAM" id="SSF68912">
    <property type="entry name" value="Rho N-terminal domain-like"/>
    <property type="match status" value="1"/>
</dbReference>
<evidence type="ECO:0000256" key="7">
    <source>
        <dbReference type="ARBA" id="ARBA00023015"/>
    </source>
</evidence>
<dbReference type="GO" id="GO:0005524">
    <property type="term" value="F:ATP binding"/>
    <property type="evidence" value="ECO:0007669"/>
    <property type="project" value="UniProtKB-UniRule"/>
</dbReference>
<dbReference type="EMBL" id="JARGEQ010000013">
    <property type="protein sequence ID" value="MDF1585199.1"/>
    <property type="molecule type" value="Genomic_DNA"/>
</dbReference>
<dbReference type="PANTHER" id="PTHR46425">
    <property type="entry name" value="TRANSCRIPTION TERMINATION FACTOR RHO"/>
    <property type="match status" value="1"/>
</dbReference>
<gene>
    <name evidence="9 13" type="primary">rho</name>
    <name evidence="13" type="ORF">PZ740_02230</name>
</gene>
<dbReference type="GO" id="GO:0016787">
    <property type="term" value="F:hydrolase activity"/>
    <property type="evidence" value="ECO:0007669"/>
    <property type="project" value="UniProtKB-KW"/>
</dbReference>
<dbReference type="Pfam" id="PF00006">
    <property type="entry name" value="ATP-synt_ab"/>
    <property type="match status" value="1"/>
</dbReference>
<dbReference type="GO" id="GO:0008186">
    <property type="term" value="F:ATP-dependent activity, acting on RNA"/>
    <property type="evidence" value="ECO:0007669"/>
    <property type="project" value="UniProtKB-UniRule"/>
</dbReference>
<evidence type="ECO:0000256" key="6">
    <source>
        <dbReference type="ARBA" id="ARBA00022884"/>
    </source>
</evidence>
<evidence type="ECO:0000256" key="2">
    <source>
        <dbReference type="ARBA" id="ARBA00022741"/>
    </source>
</evidence>
<evidence type="ECO:0000256" key="4">
    <source>
        <dbReference type="ARBA" id="ARBA00022806"/>
    </source>
</evidence>
<name>A0AAP3V008_9PROT</name>
<dbReference type="FunFam" id="3.40.50.300:FF:000072">
    <property type="entry name" value="Transcription termination factor Rho"/>
    <property type="match status" value="1"/>
</dbReference>
<keyword evidence="14" id="KW-1185">Reference proteome</keyword>
<dbReference type="GO" id="GO:0006353">
    <property type="term" value="P:DNA-templated transcription termination"/>
    <property type="evidence" value="ECO:0007669"/>
    <property type="project" value="UniProtKB-UniRule"/>
</dbReference>
<dbReference type="Proteomes" id="UP001301140">
    <property type="component" value="Unassembled WGS sequence"/>
</dbReference>
<keyword evidence="2 9" id="KW-0547">Nucleotide-binding</keyword>
<accession>A0AAP3V008</accession>
<dbReference type="GO" id="GO:0005829">
    <property type="term" value="C:cytosol"/>
    <property type="evidence" value="ECO:0007669"/>
    <property type="project" value="UniProtKB-ARBA"/>
</dbReference>
<comment type="function">
    <text evidence="9">Facilitates transcription termination by a mechanism that involves Rho binding to the nascent RNA, activation of Rho's RNA-dependent ATPase activity, and release of the mRNA from the DNA template.</text>
</comment>
<dbReference type="InterPro" id="IPR003593">
    <property type="entry name" value="AAA+_ATPase"/>
</dbReference>
<dbReference type="SUPFAM" id="SSF50249">
    <property type="entry name" value="Nucleic acid-binding proteins"/>
    <property type="match status" value="1"/>
</dbReference>
<evidence type="ECO:0000256" key="8">
    <source>
        <dbReference type="ARBA" id="ARBA00023163"/>
    </source>
</evidence>
<keyword evidence="7 9" id="KW-0805">Transcription regulation</keyword>
<dbReference type="InterPro" id="IPR041703">
    <property type="entry name" value="Rho_factor_ATP-bd"/>
</dbReference>
<dbReference type="CDD" id="cd04459">
    <property type="entry name" value="Rho_CSD"/>
    <property type="match status" value="1"/>
</dbReference>
<dbReference type="RefSeq" id="WP_327787615.1">
    <property type="nucleotide sequence ID" value="NZ_JARGEQ010000013.1"/>
</dbReference>
<dbReference type="HAMAP" id="MF_01884">
    <property type="entry name" value="Rho"/>
    <property type="match status" value="1"/>
</dbReference>
<dbReference type="PANTHER" id="PTHR46425:SF1">
    <property type="entry name" value="TRANSCRIPTION TERMINATION FACTOR RHO"/>
    <property type="match status" value="1"/>
</dbReference>
<feature type="binding site" evidence="9">
    <location>
        <position position="213"/>
    </location>
    <ligand>
        <name>ATP</name>
        <dbReference type="ChEBI" id="CHEBI:30616"/>
    </ligand>
</feature>
<dbReference type="Gene3D" id="2.40.50.140">
    <property type="entry name" value="Nucleic acid-binding proteins"/>
    <property type="match status" value="1"/>
</dbReference>
<dbReference type="AlphaFoldDB" id="A0AAP3V008"/>
<dbReference type="InterPro" id="IPR027417">
    <property type="entry name" value="P-loop_NTPase"/>
</dbReference>
<evidence type="ECO:0000313" key="13">
    <source>
        <dbReference type="EMBL" id="MDF1585199.1"/>
    </source>
</evidence>
<dbReference type="SMART" id="SM00959">
    <property type="entry name" value="Rho_N"/>
    <property type="match status" value="1"/>
</dbReference>
<evidence type="ECO:0000256" key="3">
    <source>
        <dbReference type="ARBA" id="ARBA00022801"/>
    </source>
</evidence>
<evidence type="ECO:0000256" key="11">
    <source>
        <dbReference type="PROSITE-ProRule" id="PRU01203"/>
    </source>
</evidence>
<dbReference type="GO" id="GO:0004386">
    <property type="term" value="F:helicase activity"/>
    <property type="evidence" value="ECO:0007669"/>
    <property type="project" value="UniProtKB-UniRule"/>
</dbReference>
<comment type="similarity">
    <text evidence="9 11">Belongs to the Rho family.</text>
</comment>
<dbReference type="InterPro" id="IPR011129">
    <property type="entry name" value="CSD"/>
</dbReference>
<keyword evidence="3 9" id="KW-0378">Hydrolase</keyword>
<dbReference type="InterPro" id="IPR011113">
    <property type="entry name" value="Rho_RNA-bd"/>
</dbReference>
<evidence type="ECO:0000259" key="12">
    <source>
        <dbReference type="PROSITE" id="PS51856"/>
    </source>
</evidence>
<sequence>MPPVNLTELKRRSAAELLRYAEEIGIENASTLKKSDLVFATLKRLAEAEVPIYGEGVLEILQDGFGFLRSPDVNYVAGPDDIYVSPSQIRRFALRTGDVVQGQVRAPKEGERYFALLKANNINFDTPESARHRVHFDNLTPYYPTEKLTLEVVGQKDTSTRIIDIVAPLGKGQRALFVAPPRTGKTMLMQNVAHAIMANHPEVYLIVLLIDERPEEVTDMQRSVRGEVVSSTFDEPASRHVQVAEMVIEKAKRLVEHKRDVVILLDSITRLARAYNTVVPSSGKVLTGGVDANALQRPKRFFGAARNIEEGGSLTIIATALVDTGSRMDEVIFEEFKGTGNAEIVLDRRIADKRVFPAIDINKSGTRKEELLVDKAVLSRMWVLRRILNPMGTVDAIEFLTDKMKYAKTNDDFWGSMNS</sequence>
<keyword evidence="8 9" id="KW-0804">Transcription</keyword>
<dbReference type="InterPro" id="IPR036269">
    <property type="entry name" value="Rho_N_sf"/>
</dbReference>
<dbReference type="PROSITE" id="PS51856">
    <property type="entry name" value="RHO_RNA_BD"/>
    <property type="match status" value="1"/>
</dbReference>
<dbReference type="SUPFAM" id="SSF52540">
    <property type="entry name" value="P-loop containing nucleoside triphosphate hydrolases"/>
    <property type="match status" value="1"/>
</dbReference>
<organism evidence="13 14">
    <name type="scientific">Marinimicrococcus flavescens</name>
    <dbReference type="NCBI Taxonomy" id="3031815"/>
    <lineage>
        <taxon>Bacteria</taxon>
        <taxon>Pseudomonadati</taxon>
        <taxon>Pseudomonadota</taxon>
        <taxon>Alphaproteobacteria</taxon>
        <taxon>Geminicoccales</taxon>
        <taxon>Geminicoccaceae</taxon>
        <taxon>Marinimicrococcus</taxon>
    </lineage>
</organism>
<keyword evidence="6 9" id="KW-0694">RNA-binding</keyword>
<dbReference type="InterPro" id="IPR004665">
    <property type="entry name" value="Term_rho"/>
</dbReference>
<evidence type="ECO:0000256" key="5">
    <source>
        <dbReference type="ARBA" id="ARBA00022840"/>
    </source>
</evidence>
<dbReference type="CDD" id="cd01128">
    <property type="entry name" value="rho_factor_C"/>
    <property type="match status" value="1"/>
</dbReference>
<dbReference type="InterPro" id="IPR000194">
    <property type="entry name" value="ATPase_F1/V1/A1_a/bsu_nucl-bd"/>
</dbReference>
<dbReference type="FunFam" id="2.40.50.140:FF:000010">
    <property type="entry name" value="Transcription termination factor Rho"/>
    <property type="match status" value="1"/>
</dbReference>
<dbReference type="Pfam" id="PF07497">
    <property type="entry name" value="Rho_RNA_bind"/>
    <property type="match status" value="1"/>
</dbReference>
<dbReference type="EC" id="3.6.4.-" evidence="9 10"/>
<evidence type="ECO:0000256" key="10">
    <source>
        <dbReference type="NCBIfam" id="TIGR00767"/>
    </source>
</evidence>
<dbReference type="InterPro" id="IPR011112">
    <property type="entry name" value="Rho-like_N"/>
</dbReference>
<evidence type="ECO:0000313" key="14">
    <source>
        <dbReference type="Proteomes" id="UP001301140"/>
    </source>
</evidence>
<dbReference type="GO" id="GO:0003723">
    <property type="term" value="F:RNA binding"/>
    <property type="evidence" value="ECO:0007669"/>
    <property type="project" value="UniProtKB-UniRule"/>
</dbReference>
<evidence type="ECO:0000256" key="9">
    <source>
        <dbReference type="HAMAP-Rule" id="MF_01884"/>
    </source>
</evidence>